<keyword evidence="2" id="KW-0646">Protease inhibitor</keyword>
<accession>A0AAW1HUU0</accession>
<reference evidence="7 8" key="1">
    <citation type="journal article" date="2024" name="BMC Genomics">
        <title>De novo assembly and annotation of Popillia japonica's genome with initial clues to its potential as an invasive pest.</title>
        <authorList>
            <person name="Cucini C."/>
            <person name="Boschi S."/>
            <person name="Funari R."/>
            <person name="Cardaioli E."/>
            <person name="Iannotti N."/>
            <person name="Marturano G."/>
            <person name="Paoli F."/>
            <person name="Bruttini M."/>
            <person name="Carapelli A."/>
            <person name="Frati F."/>
            <person name="Nardi F."/>
        </authorList>
    </citation>
    <scope>NUCLEOTIDE SEQUENCE [LARGE SCALE GENOMIC DNA]</scope>
    <source>
        <strain evidence="7">DMR45628</strain>
    </source>
</reference>
<dbReference type="Gene3D" id="2.10.25.10">
    <property type="entry name" value="Laminin"/>
    <property type="match status" value="2"/>
</dbReference>
<evidence type="ECO:0000256" key="1">
    <source>
        <dbReference type="ARBA" id="ARBA00007611"/>
    </source>
</evidence>
<keyword evidence="4" id="KW-1015">Disulfide bond</keyword>
<feature type="signal peptide" evidence="5">
    <location>
        <begin position="1"/>
        <end position="20"/>
    </location>
</feature>
<dbReference type="InterPro" id="IPR051368">
    <property type="entry name" value="SerProtInhib-TIL_Domain"/>
</dbReference>
<evidence type="ECO:0000259" key="6">
    <source>
        <dbReference type="Pfam" id="PF01826"/>
    </source>
</evidence>
<protein>
    <submittedName>
        <fullName evidence="7">Trypsin Inhibitor like cysteine rich domain</fullName>
    </submittedName>
</protein>
<comment type="caution">
    <text evidence="7">The sequence shown here is derived from an EMBL/GenBank/DDBJ whole genome shotgun (WGS) entry which is preliminary data.</text>
</comment>
<evidence type="ECO:0000256" key="5">
    <source>
        <dbReference type="SAM" id="SignalP"/>
    </source>
</evidence>
<feature type="chain" id="PRO_5043441381" evidence="5">
    <location>
        <begin position="21"/>
        <end position="138"/>
    </location>
</feature>
<dbReference type="FunFam" id="2.10.25.10:FF:000055">
    <property type="entry name" value="alpha-tectorin isoform X1"/>
    <property type="match status" value="1"/>
</dbReference>
<keyword evidence="8" id="KW-1185">Reference proteome</keyword>
<gene>
    <name evidence="7" type="ORF">QE152_g39193</name>
</gene>
<dbReference type="SUPFAM" id="SSF57567">
    <property type="entry name" value="Serine protease inhibitors"/>
    <property type="match status" value="1"/>
</dbReference>
<proteinExistence type="inferred from homology"/>
<dbReference type="Proteomes" id="UP001458880">
    <property type="component" value="Unassembled WGS sequence"/>
</dbReference>
<keyword evidence="5" id="KW-0732">Signal</keyword>
<dbReference type="PANTHER" id="PTHR23259:SF70">
    <property type="entry name" value="ACCESSORY GLAND PROTEIN ACP62F-RELATED"/>
    <property type="match status" value="1"/>
</dbReference>
<organism evidence="7 8">
    <name type="scientific">Popillia japonica</name>
    <name type="common">Japanese beetle</name>
    <dbReference type="NCBI Taxonomy" id="7064"/>
    <lineage>
        <taxon>Eukaryota</taxon>
        <taxon>Metazoa</taxon>
        <taxon>Ecdysozoa</taxon>
        <taxon>Arthropoda</taxon>
        <taxon>Hexapoda</taxon>
        <taxon>Insecta</taxon>
        <taxon>Pterygota</taxon>
        <taxon>Neoptera</taxon>
        <taxon>Endopterygota</taxon>
        <taxon>Coleoptera</taxon>
        <taxon>Polyphaga</taxon>
        <taxon>Scarabaeiformia</taxon>
        <taxon>Scarabaeidae</taxon>
        <taxon>Rutelinae</taxon>
        <taxon>Popillia</taxon>
    </lineage>
</organism>
<dbReference type="Pfam" id="PF01826">
    <property type="entry name" value="TIL"/>
    <property type="match status" value="1"/>
</dbReference>
<dbReference type="AlphaFoldDB" id="A0AAW1HUU0"/>
<dbReference type="InterPro" id="IPR002919">
    <property type="entry name" value="TIL_dom"/>
</dbReference>
<dbReference type="CDD" id="cd19941">
    <property type="entry name" value="TIL"/>
    <property type="match status" value="1"/>
</dbReference>
<dbReference type="PANTHER" id="PTHR23259">
    <property type="entry name" value="RIDDLE"/>
    <property type="match status" value="1"/>
</dbReference>
<keyword evidence="3" id="KW-0722">Serine protease inhibitor</keyword>
<evidence type="ECO:0000313" key="7">
    <source>
        <dbReference type="EMBL" id="KAK9680314.1"/>
    </source>
</evidence>
<evidence type="ECO:0000313" key="8">
    <source>
        <dbReference type="Proteomes" id="UP001458880"/>
    </source>
</evidence>
<dbReference type="PROSITE" id="PS51257">
    <property type="entry name" value="PROKAR_LIPOPROTEIN"/>
    <property type="match status" value="1"/>
</dbReference>
<evidence type="ECO:0000256" key="4">
    <source>
        <dbReference type="ARBA" id="ARBA00023157"/>
    </source>
</evidence>
<sequence>MKIEMLVVFALFIIGASAGACEPNETKLSITRCDRVCHSEKKLCAERGSTQMCFCKLGFQRLINDFGAPCVRSKDCIKCDENKVYEICGSDCPEYCGMPEDEVCDKKCVKGCFCKEGYVLVSEVSEKCIPRSECPTIY</sequence>
<evidence type="ECO:0000256" key="3">
    <source>
        <dbReference type="ARBA" id="ARBA00022900"/>
    </source>
</evidence>
<dbReference type="InterPro" id="IPR036084">
    <property type="entry name" value="Ser_inhib-like_sf"/>
</dbReference>
<comment type="similarity">
    <text evidence="1">Belongs to the serine protease inhibitor-like (TIL domain-containing) family.</text>
</comment>
<feature type="domain" description="TIL" evidence="6">
    <location>
        <begin position="79"/>
        <end position="134"/>
    </location>
</feature>
<dbReference type="GO" id="GO:0004867">
    <property type="term" value="F:serine-type endopeptidase inhibitor activity"/>
    <property type="evidence" value="ECO:0007669"/>
    <property type="project" value="UniProtKB-KW"/>
</dbReference>
<evidence type="ECO:0000256" key="2">
    <source>
        <dbReference type="ARBA" id="ARBA00022690"/>
    </source>
</evidence>
<dbReference type="EMBL" id="JASPKY010000912">
    <property type="protein sequence ID" value="KAK9680314.1"/>
    <property type="molecule type" value="Genomic_DNA"/>
</dbReference>
<name>A0AAW1HUU0_POPJA</name>